<dbReference type="EMBL" id="LXQA011012483">
    <property type="protein sequence ID" value="MCI81169.1"/>
    <property type="molecule type" value="Genomic_DNA"/>
</dbReference>
<dbReference type="Proteomes" id="UP000265520">
    <property type="component" value="Unassembled WGS sequence"/>
</dbReference>
<reference evidence="2 3" key="1">
    <citation type="journal article" date="2018" name="Front. Plant Sci.">
        <title>Red Clover (Trifolium pratense) and Zigzag Clover (T. medium) - A Picture of Genomic Similarities and Differences.</title>
        <authorList>
            <person name="Dluhosova J."/>
            <person name="Istvanek J."/>
            <person name="Nedelnik J."/>
            <person name="Repkova J."/>
        </authorList>
    </citation>
    <scope>NUCLEOTIDE SEQUENCE [LARGE SCALE GENOMIC DNA]</scope>
    <source>
        <strain evidence="3">cv. 10/8</strain>
        <tissue evidence="2">Leaf</tissue>
    </source>
</reference>
<keyword evidence="3" id="KW-1185">Reference proteome</keyword>
<comment type="caution">
    <text evidence="2">The sequence shown here is derived from an EMBL/GenBank/DDBJ whole genome shotgun (WGS) entry which is preliminary data.</text>
</comment>
<sequence length="22" mass="2255">MSKGRVYTIDGGKATGDNSLIA</sequence>
<feature type="region of interest" description="Disordered" evidence="1">
    <location>
        <begin position="1"/>
        <end position="22"/>
    </location>
</feature>
<organism evidence="2 3">
    <name type="scientific">Trifolium medium</name>
    <dbReference type="NCBI Taxonomy" id="97028"/>
    <lineage>
        <taxon>Eukaryota</taxon>
        <taxon>Viridiplantae</taxon>
        <taxon>Streptophyta</taxon>
        <taxon>Embryophyta</taxon>
        <taxon>Tracheophyta</taxon>
        <taxon>Spermatophyta</taxon>
        <taxon>Magnoliopsida</taxon>
        <taxon>eudicotyledons</taxon>
        <taxon>Gunneridae</taxon>
        <taxon>Pentapetalae</taxon>
        <taxon>rosids</taxon>
        <taxon>fabids</taxon>
        <taxon>Fabales</taxon>
        <taxon>Fabaceae</taxon>
        <taxon>Papilionoideae</taxon>
        <taxon>50 kb inversion clade</taxon>
        <taxon>NPAAA clade</taxon>
        <taxon>Hologalegina</taxon>
        <taxon>IRL clade</taxon>
        <taxon>Trifolieae</taxon>
        <taxon>Trifolium</taxon>
    </lineage>
</organism>
<name>A0A392V1Q9_9FABA</name>
<evidence type="ECO:0000313" key="2">
    <source>
        <dbReference type="EMBL" id="MCI81169.1"/>
    </source>
</evidence>
<feature type="non-terminal residue" evidence="2">
    <location>
        <position position="22"/>
    </location>
</feature>
<proteinExistence type="predicted"/>
<evidence type="ECO:0000256" key="1">
    <source>
        <dbReference type="SAM" id="MobiDB-lite"/>
    </source>
</evidence>
<accession>A0A392V1Q9</accession>
<evidence type="ECO:0000313" key="3">
    <source>
        <dbReference type="Proteomes" id="UP000265520"/>
    </source>
</evidence>
<protein>
    <submittedName>
        <fullName evidence="2">Uncharacterized protein</fullName>
    </submittedName>
</protein>
<dbReference type="AlphaFoldDB" id="A0A392V1Q9"/>